<comment type="caution">
    <text evidence="2">The sequence shown here is derived from an EMBL/GenBank/DDBJ whole genome shotgun (WGS) entry which is preliminary data.</text>
</comment>
<dbReference type="Proteomes" id="UP000660380">
    <property type="component" value="Unassembled WGS sequence"/>
</dbReference>
<feature type="domain" description="Zinc-ribbon" evidence="1">
    <location>
        <begin position="2"/>
        <end position="24"/>
    </location>
</feature>
<accession>A0ABR8H2Z7</accession>
<evidence type="ECO:0000259" key="1">
    <source>
        <dbReference type="Pfam" id="PF13240"/>
    </source>
</evidence>
<evidence type="ECO:0000313" key="2">
    <source>
        <dbReference type="EMBL" id="MBD2609646.1"/>
    </source>
</evidence>
<name>A0ABR8H2Z7_9CYAN</name>
<dbReference type="EMBL" id="JACJTA010000186">
    <property type="protein sequence ID" value="MBD2609646.1"/>
    <property type="molecule type" value="Genomic_DNA"/>
</dbReference>
<sequence length="37" mass="4107">MKCPQCQTENRDDSRFCINCGNSLSVDVSLDDGTRTP</sequence>
<dbReference type="InterPro" id="IPR026870">
    <property type="entry name" value="Zinc_ribbon_dom"/>
</dbReference>
<dbReference type="RefSeq" id="WP_084763206.1">
    <property type="nucleotide sequence ID" value="NZ_JACJTA010000186.1"/>
</dbReference>
<keyword evidence="3" id="KW-1185">Reference proteome</keyword>
<proteinExistence type="predicted"/>
<evidence type="ECO:0000313" key="3">
    <source>
        <dbReference type="Proteomes" id="UP000660380"/>
    </source>
</evidence>
<dbReference type="Pfam" id="PF13240">
    <property type="entry name" value="Zn_Ribbon_1"/>
    <property type="match status" value="1"/>
</dbReference>
<protein>
    <submittedName>
        <fullName evidence="2">Zinc-ribbon domain-containing protein</fullName>
    </submittedName>
</protein>
<reference evidence="2 3" key="1">
    <citation type="journal article" date="2020" name="ISME J.">
        <title>Comparative genomics reveals insights into cyanobacterial evolution and habitat adaptation.</title>
        <authorList>
            <person name="Chen M.Y."/>
            <person name="Teng W.K."/>
            <person name="Zhao L."/>
            <person name="Hu C.X."/>
            <person name="Zhou Y.K."/>
            <person name="Han B.P."/>
            <person name="Song L.R."/>
            <person name="Shu W.S."/>
        </authorList>
    </citation>
    <scope>NUCLEOTIDE SEQUENCE [LARGE SCALE GENOMIC DNA]</scope>
    <source>
        <strain evidence="2 3">FACHB-248</strain>
    </source>
</reference>
<organism evidence="2 3">
    <name type="scientific">Scytonema hofmannii FACHB-248</name>
    <dbReference type="NCBI Taxonomy" id="1842502"/>
    <lineage>
        <taxon>Bacteria</taxon>
        <taxon>Bacillati</taxon>
        <taxon>Cyanobacteriota</taxon>
        <taxon>Cyanophyceae</taxon>
        <taxon>Nostocales</taxon>
        <taxon>Scytonemataceae</taxon>
        <taxon>Scytonema</taxon>
    </lineage>
</organism>
<gene>
    <name evidence="2" type="ORF">H6G81_35470</name>
</gene>